<evidence type="ECO:0000313" key="3">
    <source>
        <dbReference type="Proteomes" id="UP000807115"/>
    </source>
</evidence>
<protein>
    <submittedName>
        <fullName evidence="2">Uncharacterized protein</fullName>
    </submittedName>
</protein>
<organism evidence="2 3">
    <name type="scientific">Sorghum bicolor</name>
    <name type="common">Sorghum</name>
    <name type="synonym">Sorghum vulgare</name>
    <dbReference type="NCBI Taxonomy" id="4558"/>
    <lineage>
        <taxon>Eukaryota</taxon>
        <taxon>Viridiplantae</taxon>
        <taxon>Streptophyta</taxon>
        <taxon>Embryophyta</taxon>
        <taxon>Tracheophyta</taxon>
        <taxon>Spermatophyta</taxon>
        <taxon>Magnoliopsida</taxon>
        <taxon>Liliopsida</taxon>
        <taxon>Poales</taxon>
        <taxon>Poaceae</taxon>
        <taxon>PACMAD clade</taxon>
        <taxon>Panicoideae</taxon>
        <taxon>Andropogonodae</taxon>
        <taxon>Andropogoneae</taxon>
        <taxon>Sorghinae</taxon>
        <taxon>Sorghum</taxon>
    </lineage>
</organism>
<dbReference type="KEGG" id="sbi:8083118"/>
<dbReference type="Gramene" id="OQU91962">
    <property type="protein sequence ID" value="OQU91962"/>
    <property type="gene ID" value="SORBI_3001G264901"/>
</dbReference>
<dbReference type="AlphaFoldDB" id="A0A921S0S7"/>
<reference evidence="2" key="2">
    <citation type="submission" date="2020-10" db="EMBL/GenBank/DDBJ databases">
        <authorList>
            <person name="Cooper E.A."/>
            <person name="Brenton Z.W."/>
            <person name="Flinn B.S."/>
            <person name="Jenkins J."/>
            <person name="Shu S."/>
            <person name="Flowers D."/>
            <person name="Luo F."/>
            <person name="Wang Y."/>
            <person name="Xia P."/>
            <person name="Barry K."/>
            <person name="Daum C."/>
            <person name="Lipzen A."/>
            <person name="Yoshinaga Y."/>
            <person name="Schmutz J."/>
            <person name="Saski C."/>
            <person name="Vermerris W."/>
            <person name="Kresovich S."/>
        </authorList>
    </citation>
    <scope>NUCLEOTIDE SEQUENCE</scope>
</reference>
<dbReference type="Gramene" id="EES08537">
    <property type="protein sequence ID" value="EES08537"/>
    <property type="gene ID" value="SORBI_3005G127500"/>
</dbReference>
<dbReference type="Gene3D" id="3.30.710.10">
    <property type="entry name" value="Potassium Channel Kv1.1, Chain A"/>
    <property type="match status" value="1"/>
</dbReference>
<comment type="caution">
    <text evidence="2">The sequence shown here is derived from an EMBL/GenBank/DDBJ whole genome shotgun (WGS) entry which is preliminary data.</text>
</comment>
<dbReference type="Proteomes" id="UP000807115">
    <property type="component" value="Chromosome 1"/>
</dbReference>
<proteinExistence type="predicted"/>
<accession>A0A921S0S7</accession>
<evidence type="ECO:0000256" key="1">
    <source>
        <dbReference type="ARBA" id="ARBA00004906"/>
    </source>
</evidence>
<evidence type="ECO:0000313" key="2">
    <source>
        <dbReference type="EMBL" id="KAG0549797.1"/>
    </source>
</evidence>
<reference evidence="2" key="1">
    <citation type="journal article" date="2019" name="BMC Genomics">
        <title>A new reference genome for Sorghum bicolor reveals high levels of sequence similarity between sweet and grain genotypes: implications for the genetics of sugar metabolism.</title>
        <authorList>
            <person name="Cooper E.A."/>
            <person name="Brenton Z.W."/>
            <person name="Flinn B.S."/>
            <person name="Jenkins J."/>
            <person name="Shu S."/>
            <person name="Flowers D."/>
            <person name="Luo F."/>
            <person name="Wang Y."/>
            <person name="Xia P."/>
            <person name="Barry K."/>
            <person name="Daum C."/>
            <person name="Lipzen A."/>
            <person name="Yoshinaga Y."/>
            <person name="Schmutz J."/>
            <person name="Saski C."/>
            <person name="Vermerris W."/>
            <person name="Kresovich S."/>
        </authorList>
    </citation>
    <scope>NUCLEOTIDE SEQUENCE</scope>
</reference>
<dbReference type="InterPro" id="IPR011333">
    <property type="entry name" value="SKP1/BTB/POZ_sf"/>
</dbReference>
<sequence length="126" mass="12794">MAAAATSQHAAAQGAEEGVVVLRCFDGVKVAVPVALARQRSGLVADAAGAAHGVVDVPGYVYGPVVAKVAAYWEGRAAATQAADKAGAAFDAAFMAGLQHDALVDLIHAAHHLGDAALFELFRFRA</sequence>
<gene>
    <name evidence="2" type="ORF">BDA96_01G285500</name>
</gene>
<comment type="pathway">
    <text evidence="1">Protein modification; protein ubiquitination.</text>
</comment>
<dbReference type="EMBL" id="CM027680">
    <property type="protein sequence ID" value="KAG0549797.1"/>
    <property type="molecule type" value="Genomic_DNA"/>
</dbReference>
<name>A0A921S0S7_SORBI</name>